<keyword evidence="4 7" id="KW-0442">Lipid degradation</keyword>
<dbReference type="EMBL" id="OU892283">
    <property type="protein sequence ID" value="CAH1133561.1"/>
    <property type="molecule type" value="Genomic_DNA"/>
</dbReference>
<keyword evidence="5" id="KW-0443">Lipid metabolism</keyword>
<feature type="active site" description="Charge relay system" evidence="8">
    <location>
        <position position="371"/>
    </location>
</feature>
<reference evidence="11" key="1">
    <citation type="submission" date="2022-01" db="EMBL/GenBank/DDBJ databases">
        <authorList>
            <person name="King R."/>
        </authorList>
    </citation>
    <scope>NUCLEOTIDE SEQUENCE</scope>
</reference>
<gene>
    <name evidence="11" type="ORF">CEUTPL_LOCUS12013</name>
</gene>
<evidence type="ECO:0000256" key="7">
    <source>
        <dbReference type="PIRNR" id="PIRNR000862"/>
    </source>
</evidence>
<dbReference type="GO" id="GO:0016788">
    <property type="term" value="F:hydrolase activity, acting on ester bonds"/>
    <property type="evidence" value="ECO:0007669"/>
    <property type="project" value="InterPro"/>
</dbReference>
<keyword evidence="3 7" id="KW-0378">Hydrolase</keyword>
<evidence type="ECO:0000313" key="11">
    <source>
        <dbReference type="EMBL" id="CAH1133561.1"/>
    </source>
</evidence>
<comment type="similarity">
    <text evidence="1 7">Belongs to the AB hydrolase superfamily. Lipase family.</text>
</comment>
<dbReference type="PIRSF" id="PIRSF000862">
    <property type="entry name" value="Steryl_ester_lip"/>
    <property type="match status" value="1"/>
</dbReference>
<feature type="active site" description="Nucleophile" evidence="8">
    <location>
        <position position="171"/>
    </location>
</feature>
<proteinExistence type="inferred from homology"/>
<feature type="active site" description="Charge relay system" evidence="8">
    <location>
        <position position="341"/>
    </location>
</feature>
<evidence type="ECO:0000256" key="8">
    <source>
        <dbReference type="PIRSR" id="PIRSR000862-1"/>
    </source>
</evidence>
<evidence type="ECO:0000256" key="5">
    <source>
        <dbReference type="ARBA" id="ARBA00023098"/>
    </source>
</evidence>
<evidence type="ECO:0000256" key="3">
    <source>
        <dbReference type="ARBA" id="ARBA00022801"/>
    </source>
</evidence>
<dbReference type="InterPro" id="IPR025483">
    <property type="entry name" value="Lipase_euk"/>
</dbReference>
<dbReference type="GO" id="GO:0016042">
    <property type="term" value="P:lipid catabolic process"/>
    <property type="evidence" value="ECO:0007669"/>
    <property type="project" value="UniProtKB-KW"/>
</dbReference>
<dbReference type="PANTHER" id="PTHR11005">
    <property type="entry name" value="LYSOSOMAL ACID LIPASE-RELATED"/>
    <property type="match status" value="1"/>
</dbReference>
<dbReference type="AlphaFoldDB" id="A0A9P0DK25"/>
<dbReference type="SUPFAM" id="SSF53474">
    <property type="entry name" value="alpha/beta-Hydrolases"/>
    <property type="match status" value="1"/>
</dbReference>
<dbReference type="Gene3D" id="3.40.50.1820">
    <property type="entry name" value="alpha/beta hydrolase"/>
    <property type="match status" value="1"/>
</dbReference>
<evidence type="ECO:0000256" key="6">
    <source>
        <dbReference type="ARBA" id="ARBA00023180"/>
    </source>
</evidence>
<dbReference type="Proteomes" id="UP001152799">
    <property type="component" value="Chromosome 7"/>
</dbReference>
<dbReference type="InterPro" id="IPR029058">
    <property type="entry name" value="AB_hydrolase_fold"/>
</dbReference>
<keyword evidence="12" id="KW-1185">Reference proteome</keyword>
<dbReference type="FunFam" id="3.40.50.1820:FF:000057">
    <property type="entry name" value="Lipase"/>
    <property type="match status" value="1"/>
</dbReference>
<evidence type="ECO:0000256" key="9">
    <source>
        <dbReference type="SAM" id="SignalP"/>
    </source>
</evidence>
<dbReference type="InterPro" id="IPR000073">
    <property type="entry name" value="AB_hydrolase_1"/>
</dbReference>
<keyword evidence="6" id="KW-0325">Glycoprotein</keyword>
<evidence type="ECO:0000256" key="2">
    <source>
        <dbReference type="ARBA" id="ARBA00022729"/>
    </source>
</evidence>
<feature type="chain" id="PRO_5040488695" description="Lipase" evidence="9">
    <location>
        <begin position="21"/>
        <end position="401"/>
    </location>
</feature>
<dbReference type="Pfam" id="PF00561">
    <property type="entry name" value="Abhydrolase_1"/>
    <property type="match status" value="1"/>
</dbReference>
<evidence type="ECO:0000313" key="12">
    <source>
        <dbReference type="Proteomes" id="UP001152799"/>
    </source>
</evidence>
<organism evidence="11 12">
    <name type="scientific">Ceutorhynchus assimilis</name>
    <name type="common">cabbage seed weevil</name>
    <dbReference type="NCBI Taxonomy" id="467358"/>
    <lineage>
        <taxon>Eukaryota</taxon>
        <taxon>Metazoa</taxon>
        <taxon>Ecdysozoa</taxon>
        <taxon>Arthropoda</taxon>
        <taxon>Hexapoda</taxon>
        <taxon>Insecta</taxon>
        <taxon>Pterygota</taxon>
        <taxon>Neoptera</taxon>
        <taxon>Endopterygota</taxon>
        <taxon>Coleoptera</taxon>
        <taxon>Polyphaga</taxon>
        <taxon>Cucujiformia</taxon>
        <taxon>Curculionidae</taxon>
        <taxon>Ceutorhynchinae</taxon>
        <taxon>Ceutorhynchus</taxon>
    </lineage>
</organism>
<evidence type="ECO:0000259" key="10">
    <source>
        <dbReference type="Pfam" id="PF00561"/>
    </source>
</evidence>
<accession>A0A9P0DK25</accession>
<evidence type="ECO:0000256" key="1">
    <source>
        <dbReference type="ARBA" id="ARBA00010701"/>
    </source>
</evidence>
<dbReference type="OrthoDB" id="9974421at2759"/>
<keyword evidence="2 9" id="KW-0732">Signal</keyword>
<sequence length="401" mass="46761">MRFIIFEWLTLFHILKFSHGFVFPSFMDPDTGKQLYEFLESHNWVYENHTVVSPDGYHINAVRLPRARGEIPSNKKKPCILLVHGYASQPQLFMVPLNNSIAMMLVEAGFDVWIMASRGCVYSLKHEFLTPKDAKFWDFSFHEIAYYDIPAYMDHIRNVTGNEKISYIGHSMGGVLFLAFATIRPEYLKRIDSAHVWGPIIYNNYARSIEEKTWREDERIQKGKIKGDNEWSRLKMWLAIIFCNTKSPFLEKCMASQDGFGPDRSQIDKEKFIVHMTNDPSGSSIKTYLHVLQINQADRFQFYDYELFRNLQVYGQFKPPLYNLRSISGKIPIIISYGVNDYFAGTEDFERLIAEIPGAIGHIVPWPFFNHVDFVYAKDAKKLLYDYCVRMSKMYATVTEA</sequence>
<evidence type="ECO:0000256" key="4">
    <source>
        <dbReference type="ARBA" id="ARBA00022963"/>
    </source>
</evidence>
<protein>
    <recommendedName>
        <fullName evidence="7">Lipase</fullName>
    </recommendedName>
</protein>
<feature type="domain" description="AB hydrolase-1" evidence="10">
    <location>
        <begin position="79"/>
        <end position="191"/>
    </location>
</feature>
<name>A0A9P0DK25_9CUCU</name>
<feature type="signal peptide" evidence="9">
    <location>
        <begin position="1"/>
        <end position="20"/>
    </location>
</feature>